<protein>
    <recommendedName>
        <fullName evidence="14">Protein with SprT-like domain at the N terminus</fullName>
    </recommendedName>
</protein>
<evidence type="ECO:0000256" key="16">
    <source>
        <dbReference type="SAM" id="MobiDB-lite"/>
    </source>
</evidence>
<evidence type="ECO:0000256" key="7">
    <source>
        <dbReference type="ARBA" id="ARBA00022763"/>
    </source>
</evidence>
<evidence type="ECO:0000259" key="17">
    <source>
        <dbReference type="PROSITE" id="PS51908"/>
    </source>
</evidence>
<dbReference type="SMART" id="SM00731">
    <property type="entry name" value="SprT"/>
    <property type="match status" value="1"/>
</dbReference>
<keyword evidence="12 15" id="KW-0234">DNA repair</keyword>
<dbReference type="Pfam" id="PF22934">
    <property type="entry name" value="SPRTN_ZBD"/>
    <property type="match status" value="1"/>
</dbReference>
<feature type="compositionally biased region" description="Gly residues" evidence="16">
    <location>
        <begin position="384"/>
        <end position="407"/>
    </location>
</feature>
<evidence type="ECO:0000313" key="19">
    <source>
        <dbReference type="Proteomes" id="UP001497623"/>
    </source>
</evidence>
<evidence type="ECO:0000256" key="11">
    <source>
        <dbReference type="ARBA" id="ARBA00023049"/>
    </source>
</evidence>
<dbReference type="PROSITE" id="PS51908">
    <property type="entry name" value="ZF_UBZ4"/>
    <property type="match status" value="1"/>
</dbReference>
<dbReference type="InterPro" id="IPR055220">
    <property type="entry name" value="SPRTN_ZBD"/>
</dbReference>
<dbReference type="Proteomes" id="UP001497623">
    <property type="component" value="Unassembled WGS sequence"/>
</dbReference>
<keyword evidence="13" id="KW-0539">Nucleus</keyword>
<dbReference type="EMBL" id="CAXKWB010021718">
    <property type="protein sequence ID" value="CAL4123391.1"/>
    <property type="molecule type" value="Genomic_DNA"/>
</dbReference>
<organism evidence="18 19">
    <name type="scientific">Meganyctiphanes norvegica</name>
    <name type="common">Northern krill</name>
    <name type="synonym">Thysanopoda norvegica</name>
    <dbReference type="NCBI Taxonomy" id="48144"/>
    <lineage>
        <taxon>Eukaryota</taxon>
        <taxon>Metazoa</taxon>
        <taxon>Ecdysozoa</taxon>
        <taxon>Arthropoda</taxon>
        <taxon>Crustacea</taxon>
        <taxon>Multicrustacea</taxon>
        <taxon>Malacostraca</taxon>
        <taxon>Eumalacostraca</taxon>
        <taxon>Eucarida</taxon>
        <taxon>Euphausiacea</taxon>
        <taxon>Euphausiidae</taxon>
        <taxon>Meganyctiphanes</taxon>
    </lineage>
</organism>
<dbReference type="PANTHER" id="PTHR21220">
    <property type="entry name" value="DNA-DEPENDENT METALLOPROTEASE SPRTN"/>
    <property type="match status" value="1"/>
</dbReference>
<evidence type="ECO:0000256" key="6">
    <source>
        <dbReference type="ARBA" id="ARBA00022723"/>
    </source>
</evidence>
<evidence type="ECO:0000256" key="14">
    <source>
        <dbReference type="ARBA" id="ARBA00030396"/>
    </source>
</evidence>
<evidence type="ECO:0000256" key="2">
    <source>
        <dbReference type="ARBA" id="ARBA00004286"/>
    </source>
</evidence>
<comment type="similarity">
    <text evidence="3">Belongs to the Spartan family.</text>
</comment>
<feature type="compositionally biased region" description="Polar residues" evidence="16">
    <location>
        <begin position="319"/>
        <end position="331"/>
    </location>
</feature>
<evidence type="ECO:0000256" key="13">
    <source>
        <dbReference type="ARBA" id="ARBA00023242"/>
    </source>
</evidence>
<feature type="compositionally biased region" description="Low complexity" evidence="16">
    <location>
        <begin position="280"/>
        <end position="293"/>
    </location>
</feature>
<evidence type="ECO:0000256" key="15">
    <source>
        <dbReference type="PROSITE-ProRule" id="PRU01256"/>
    </source>
</evidence>
<feature type="compositionally biased region" description="Basic and acidic residues" evidence="16">
    <location>
        <begin position="261"/>
        <end position="276"/>
    </location>
</feature>
<evidence type="ECO:0000256" key="5">
    <source>
        <dbReference type="ARBA" id="ARBA00022670"/>
    </source>
</evidence>
<dbReference type="GO" id="GO:0005634">
    <property type="term" value="C:nucleus"/>
    <property type="evidence" value="ECO:0007669"/>
    <property type="project" value="UniProtKB-SubCell"/>
</dbReference>
<dbReference type="SMART" id="SM00734">
    <property type="entry name" value="ZnF_Rad18"/>
    <property type="match status" value="2"/>
</dbReference>
<dbReference type="GO" id="GO:0005694">
    <property type="term" value="C:chromosome"/>
    <property type="evidence" value="ECO:0007669"/>
    <property type="project" value="UniProtKB-SubCell"/>
</dbReference>
<comment type="subcellular location">
    <subcellularLocation>
        <location evidence="2">Chromosome</location>
    </subcellularLocation>
    <subcellularLocation>
        <location evidence="1">Nucleus</location>
    </subcellularLocation>
</comment>
<keyword evidence="7 15" id="KW-0227">DNA damage</keyword>
<feature type="region of interest" description="Disordered" evidence="16">
    <location>
        <begin position="245"/>
        <end position="434"/>
    </location>
</feature>
<dbReference type="Gene3D" id="3.30.160.60">
    <property type="entry name" value="Classic Zinc Finger"/>
    <property type="match status" value="2"/>
</dbReference>
<dbReference type="GO" id="GO:0008270">
    <property type="term" value="F:zinc ion binding"/>
    <property type="evidence" value="ECO:0007669"/>
    <property type="project" value="UniProtKB-KW"/>
</dbReference>
<evidence type="ECO:0000313" key="18">
    <source>
        <dbReference type="EMBL" id="CAL4123391.1"/>
    </source>
</evidence>
<dbReference type="GO" id="GO:0006508">
    <property type="term" value="P:proteolysis"/>
    <property type="evidence" value="ECO:0007669"/>
    <property type="project" value="UniProtKB-KW"/>
</dbReference>
<evidence type="ECO:0000256" key="3">
    <source>
        <dbReference type="ARBA" id="ARBA00010724"/>
    </source>
</evidence>
<keyword evidence="11" id="KW-0482">Metalloprotease</keyword>
<keyword evidence="9" id="KW-0378">Hydrolase</keyword>
<proteinExistence type="inferred from homology"/>
<keyword evidence="4" id="KW-0158">Chromosome</keyword>
<reference evidence="18 19" key="1">
    <citation type="submission" date="2024-05" db="EMBL/GenBank/DDBJ databases">
        <authorList>
            <person name="Wallberg A."/>
        </authorList>
    </citation>
    <scope>NUCLEOTIDE SEQUENCE [LARGE SCALE GENOMIC DNA]</scope>
</reference>
<dbReference type="AlphaFoldDB" id="A0AAV2RGH2"/>
<dbReference type="GO" id="GO:0031593">
    <property type="term" value="F:polyubiquitin modification-dependent protein binding"/>
    <property type="evidence" value="ECO:0007669"/>
    <property type="project" value="TreeGrafter"/>
</dbReference>
<accession>A0AAV2RGH2</accession>
<dbReference type="GO" id="GO:0004222">
    <property type="term" value="F:metalloendopeptidase activity"/>
    <property type="evidence" value="ECO:0007669"/>
    <property type="project" value="InterPro"/>
</dbReference>
<feature type="non-terminal residue" evidence="18">
    <location>
        <position position="677"/>
    </location>
</feature>
<evidence type="ECO:0000256" key="4">
    <source>
        <dbReference type="ARBA" id="ARBA00022454"/>
    </source>
</evidence>
<keyword evidence="5" id="KW-0645">Protease</keyword>
<dbReference type="PANTHER" id="PTHR21220:SF0">
    <property type="entry name" value="DNA-DEPENDENT METALLOPROTEASE SPRTN"/>
    <property type="match status" value="1"/>
</dbReference>
<sequence>MGIEGILDLPLQVKLLIRCDNPFRCKIHRHHEDFDIIHHFPNDTIIVKSQYMVLKVDILEVGSGQHRPNVHLRLSRGEFCPGQHSSFIILGSLTSWTKLMMTSVIGSTVGSGRRICLGIFSYSISYTTSVLDRRSRHPSYSEILLYIYIYIYTLLPQKSGNDSCPDLPFNVRIYHFRISEVVGLFFAVYHSFHDEVDQYRQHIWQCDGPCRKRPPYFGMVKRSMNRIPGPRDTWWGRHQQNCGGSYTKIKEPEGYGTKKRKTDEGKKSKTGKDIRGFFDSSSTSLTNSSGGPSEAKKSNPKDSVGSGNLFRGKEDKLSGFSNKESQSSIQVPKNVHGFGSTGTGDVVKKGVDNASRSNVHGFGKATRGGRGRGLKGVTTATGGSTVGGTAGRGRGGGNFTAMRGGGSKTVTVKGKTRTNEESDELDPSRISSLPEDFVPFNGTGFSLGGQRSTNSLSGASRLISIGINNSSHNPSRPQSILNNSQGTSSHLPTSNIKPENSASQPFNYSTNSSSNSPFANDKSVTCPVCNKLMPVGQVNLHLDECIGDFDEDMDQDIEESNLIETSNNSEITKKNKEEIDLTVFPTNNSITKKVEDIDLAHSSSFHLPVKVEKSNKKNSCLDEVNISIISVSSEDGGPEQVLTETVDNIQSEEKFPCPVCSKPFTQKEINQHLDNHF</sequence>
<name>A0AAV2RGH2_MEGNR</name>
<evidence type="ECO:0000256" key="8">
    <source>
        <dbReference type="ARBA" id="ARBA00022771"/>
    </source>
</evidence>
<gene>
    <name evidence="18" type="ORF">MNOR_LOCUS24046</name>
</gene>
<keyword evidence="6" id="KW-0479">Metal-binding</keyword>
<evidence type="ECO:0000256" key="12">
    <source>
        <dbReference type="ARBA" id="ARBA00023204"/>
    </source>
</evidence>
<keyword evidence="10" id="KW-0862">Zinc</keyword>
<evidence type="ECO:0000256" key="1">
    <source>
        <dbReference type="ARBA" id="ARBA00004123"/>
    </source>
</evidence>
<dbReference type="InterPro" id="IPR006640">
    <property type="entry name" value="SprT-like_domain"/>
</dbReference>
<feature type="domain" description="UBZ4-type" evidence="17">
    <location>
        <begin position="523"/>
        <end position="550"/>
    </location>
</feature>
<keyword evidence="19" id="KW-1185">Reference proteome</keyword>
<dbReference type="GO" id="GO:0003697">
    <property type="term" value="F:single-stranded DNA binding"/>
    <property type="evidence" value="ECO:0007669"/>
    <property type="project" value="InterPro"/>
</dbReference>
<evidence type="ECO:0000256" key="9">
    <source>
        <dbReference type="ARBA" id="ARBA00022801"/>
    </source>
</evidence>
<dbReference type="GO" id="GO:0006281">
    <property type="term" value="P:DNA repair"/>
    <property type="evidence" value="ECO:0007669"/>
    <property type="project" value="UniProtKB-KW"/>
</dbReference>
<feature type="region of interest" description="Disordered" evidence="16">
    <location>
        <begin position="467"/>
        <end position="518"/>
    </location>
</feature>
<comment type="caution">
    <text evidence="18">The sequence shown here is derived from an EMBL/GenBank/DDBJ whole genome shotgun (WGS) entry which is preliminary data.</text>
</comment>
<evidence type="ECO:0000256" key="10">
    <source>
        <dbReference type="ARBA" id="ARBA00022833"/>
    </source>
</evidence>
<dbReference type="InterPro" id="IPR044245">
    <property type="entry name" value="Spartan"/>
</dbReference>
<dbReference type="InterPro" id="IPR006642">
    <property type="entry name" value="Rad18_UBZ4"/>
</dbReference>
<keyword evidence="8 15" id="KW-0863">Zinc-finger</keyword>